<proteinExistence type="predicted"/>
<gene>
    <name evidence="1" type="ORF">D9548_16230</name>
</gene>
<accession>A0A3L7D519</accession>
<protein>
    <submittedName>
        <fullName evidence="1">Transposase</fullName>
    </submittedName>
</protein>
<sequence length="89" mass="10046">EFRPLKQIIERFNRTFKGTYRPTHGFGAEAGSVSFVTLCVAYFNFLRPHSALEGRVPVVIPALADLPHMPARWTKLIDMAQAFLQQEAA</sequence>
<dbReference type="AlphaFoldDB" id="A0A3L7D519"/>
<dbReference type="Proteomes" id="UP000266922">
    <property type="component" value="Unassembled WGS sequence"/>
</dbReference>
<feature type="non-terminal residue" evidence="1">
    <location>
        <position position="1"/>
    </location>
</feature>
<comment type="caution">
    <text evidence="1">The sequence shown here is derived from an EMBL/GenBank/DDBJ whole genome shotgun (WGS) entry which is preliminary data.</text>
</comment>
<evidence type="ECO:0000313" key="1">
    <source>
        <dbReference type="EMBL" id="RLQ12704.1"/>
    </source>
</evidence>
<name>A0A3L7D519_GEOSE</name>
<evidence type="ECO:0000313" key="2">
    <source>
        <dbReference type="Proteomes" id="UP000266922"/>
    </source>
</evidence>
<organism evidence="1 2">
    <name type="scientific">Geobacillus stearothermophilus</name>
    <name type="common">Bacillus stearothermophilus</name>
    <dbReference type="NCBI Taxonomy" id="1422"/>
    <lineage>
        <taxon>Bacteria</taxon>
        <taxon>Bacillati</taxon>
        <taxon>Bacillota</taxon>
        <taxon>Bacilli</taxon>
        <taxon>Bacillales</taxon>
        <taxon>Anoxybacillaceae</taxon>
        <taxon>Geobacillus</taxon>
    </lineage>
</organism>
<reference evidence="1 2" key="1">
    <citation type="submission" date="2018-10" db="EMBL/GenBank/DDBJ databases">
        <title>Geobacillus stearothermophilus in processing lines of powdered infant formula.</title>
        <authorList>
            <person name="Rhee M.S."/>
            <person name="Choi I.-G."/>
            <person name="Cho T.J."/>
            <person name="Park B."/>
        </authorList>
    </citation>
    <scope>NUCLEOTIDE SEQUENCE [LARGE SCALE GENOMIC DNA]</scope>
    <source>
        <strain evidence="1 2">FHS-PPGT130</strain>
    </source>
</reference>
<dbReference type="EMBL" id="RCTJ01000223">
    <property type="protein sequence ID" value="RLQ12704.1"/>
    <property type="molecule type" value="Genomic_DNA"/>
</dbReference>